<dbReference type="Proteomes" id="UP000749559">
    <property type="component" value="Unassembled WGS sequence"/>
</dbReference>
<evidence type="ECO:0000256" key="4">
    <source>
        <dbReference type="SAM" id="MobiDB-lite"/>
    </source>
</evidence>
<dbReference type="EMBL" id="CAIIXF020000010">
    <property type="protein sequence ID" value="CAH1797174.1"/>
    <property type="molecule type" value="Genomic_DNA"/>
</dbReference>
<feature type="compositionally biased region" description="Low complexity" evidence="4">
    <location>
        <begin position="278"/>
        <end position="304"/>
    </location>
</feature>
<keyword evidence="2" id="KW-0694">RNA-binding</keyword>
<dbReference type="PANTHER" id="PTHR13798:SF11">
    <property type="entry name" value="RNA-BINDING PROTEIN 7-RELATED"/>
    <property type="match status" value="1"/>
</dbReference>
<dbReference type="PANTHER" id="PTHR13798">
    <property type="entry name" value="RNA BINDING MOTIF RBM PROTEIN -RELATED"/>
    <property type="match status" value="1"/>
</dbReference>
<reference evidence="5" key="1">
    <citation type="submission" date="2022-03" db="EMBL/GenBank/DDBJ databases">
        <authorList>
            <person name="Martin C."/>
        </authorList>
    </citation>
    <scope>NUCLEOTIDE SEQUENCE</scope>
</reference>
<dbReference type="InterPro" id="IPR052285">
    <property type="entry name" value="NEXT_complex_subunit"/>
</dbReference>
<gene>
    <name evidence="5" type="ORF">OFUS_LOCUS21507</name>
</gene>
<comment type="caution">
    <text evidence="5">The sequence shown here is derived from an EMBL/GenBank/DDBJ whole genome shotgun (WGS) entry which is preliminary data.</text>
</comment>
<organism evidence="5 6">
    <name type="scientific">Owenia fusiformis</name>
    <name type="common">Polychaete worm</name>
    <dbReference type="NCBI Taxonomy" id="6347"/>
    <lineage>
        <taxon>Eukaryota</taxon>
        <taxon>Metazoa</taxon>
        <taxon>Spiralia</taxon>
        <taxon>Lophotrochozoa</taxon>
        <taxon>Annelida</taxon>
        <taxon>Polychaeta</taxon>
        <taxon>Sedentaria</taxon>
        <taxon>Canalipalpata</taxon>
        <taxon>Sabellida</taxon>
        <taxon>Oweniida</taxon>
        <taxon>Oweniidae</taxon>
        <taxon>Owenia</taxon>
    </lineage>
</organism>
<dbReference type="CDD" id="cd12336">
    <property type="entry name" value="RRM_RBM7_like"/>
    <property type="match status" value="1"/>
</dbReference>
<dbReference type="GO" id="GO:0005654">
    <property type="term" value="C:nucleoplasm"/>
    <property type="evidence" value="ECO:0007669"/>
    <property type="project" value="UniProtKB-SubCell"/>
</dbReference>
<feature type="region of interest" description="Disordered" evidence="4">
    <location>
        <begin position="86"/>
        <end position="244"/>
    </location>
</feature>
<dbReference type="Pfam" id="PF00076">
    <property type="entry name" value="RRM_1"/>
    <property type="match status" value="1"/>
</dbReference>
<evidence type="ECO:0000256" key="2">
    <source>
        <dbReference type="ARBA" id="ARBA00022884"/>
    </source>
</evidence>
<dbReference type="PROSITE" id="PS50102">
    <property type="entry name" value="RRM"/>
    <property type="match status" value="1"/>
</dbReference>
<dbReference type="SMART" id="SM00360">
    <property type="entry name" value="RRM"/>
    <property type="match status" value="1"/>
</dbReference>
<dbReference type="InterPro" id="IPR000504">
    <property type="entry name" value="RRM_dom"/>
</dbReference>
<feature type="compositionally biased region" description="Low complexity" evidence="4">
    <location>
        <begin position="135"/>
        <end position="147"/>
    </location>
</feature>
<dbReference type="AlphaFoldDB" id="A0A8J1TWM1"/>
<dbReference type="SUPFAM" id="SSF54928">
    <property type="entry name" value="RNA-binding domain, RBD"/>
    <property type="match status" value="1"/>
</dbReference>
<evidence type="ECO:0000313" key="5">
    <source>
        <dbReference type="EMBL" id="CAH1797174.1"/>
    </source>
</evidence>
<feature type="compositionally biased region" description="Polar residues" evidence="4">
    <location>
        <begin position="117"/>
        <end position="134"/>
    </location>
</feature>
<feature type="compositionally biased region" description="Basic and acidic residues" evidence="4">
    <location>
        <begin position="170"/>
        <end position="200"/>
    </location>
</feature>
<dbReference type="InterPro" id="IPR012677">
    <property type="entry name" value="Nucleotide-bd_a/b_plait_sf"/>
</dbReference>
<name>A0A8J1TWM1_OWEFU</name>
<protein>
    <submittedName>
        <fullName evidence="5">Uncharacterized protein</fullName>
    </submittedName>
</protein>
<accession>A0A8J1TWM1</accession>
<dbReference type="Gene3D" id="3.30.70.330">
    <property type="match status" value="1"/>
</dbReference>
<dbReference type="GO" id="GO:0000381">
    <property type="term" value="P:regulation of alternative mRNA splicing, via spliceosome"/>
    <property type="evidence" value="ECO:0007669"/>
    <property type="project" value="TreeGrafter"/>
</dbReference>
<keyword evidence="6" id="KW-1185">Reference proteome</keyword>
<comment type="subcellular location">
    <subcellularLocation>
        <location evidence="1">Nucleus</location>
        <location evidence="1">Nucleoplasm</location>
    </subcellularLocation>
</comment>
<sequence length="304" mass="35519">MVVNMDDEKERTLYCGNLDENVTEELLYELFLQMGPLDRIHIPKDKVTQKQKQFGFITFKYEVSVPYAIEMLNGIRMFGKNLRIKPRGSDVAPNRGSNGPGMAPHGQMMPPQPGLPKSSTWPNMAQAQNANQGYSNNSPTNSGNNTPEYRHDYDDRQSDRDNRHNRRDSRRSSRDTDRDYRNGPDRNSRNSRRESDDRNGPYEQSRTNRNHKRQGSDTMYIQSTDRASRFDQPPQESLVRSDIDQQRERVLAQQNAMLAMHQVQQQQMMSRGGYNTAQQQPWQQRQFGQQQPPLQPWQQQSYRH</sequence>
<feature type="region of interest" description="Disordered" evidence="4">
    <location>
        <begin position="269"/>
        <end position="304"/>
    </location>
</feature>
<dbReference type="OrthoDB" id="407442at2759"/>
<keyword evidence="3" id="KW-0539">Nucleus</keyword>
<feature type="compositionally biased region" description="Basic and acidic residues" evidence="4">
    <location>
        <begin position="148"/>
        <end position="162"/>
    </location>
</feature>
<dbReference type="InterPro" id="IPR035979">
    <property type="entry name" value="RBD_domain_sf"/>
</dbReference>
<proteinExistence type="predicted"/>
<dbReference type="GO" id="GO:0003727">
    <property type="term" value="F:single-stranded RNA binding"/>
    <property type="evidence" value="ECO:0007669"/>
    <property type="project" value="TreeGrafter"/>
</dbReference>
<evidence type="ECO:0000313" key="6">
    <source>
        <dbReference type="Proteomes" id="UP000749559"/>
    </source>
</evidence>
<evidence type="ECO:0000256" key="1">
    <source>
        <dbReference type="ARBA" id="ARBA00004642"/>
    </source>
</evidence>
<feature type="compositionally biased region" description="Polar residues" evidence="4">
    <location>
        <begin position="216"/>
        <end position="225"/>
    </location>
</feature>
<evidence type="ECO:0000256" key="3">
    <source>
        <dbReference type="ARBA" id="ARBA00023242"/>
    </source>
</evidence>